<dbReference type="InterPro" id="IPR021466">
    <property type="entry name" value="Put_rhamnosyl_transferase"/>
</dbReference>
<accession>A0A6L5Z696</accession>
<dbReference type="AlphaFoldDB" id="A0A6L5Z696"/>
<proteinExistence type="predicted"/>
<evidence type="ECO:0000313" key="1">
    <source>
        <dbReference type="EMBL" id="MSU91967.1"/>
    </source>
</evidence>
<name>A0A6L5Z696_9RHOB</name>
<dbReference type="EMBL" id="WIND01000031">
    <property type="protein sequence ID" value="MSU91967.1"/>
    <property type="molecule type" value="Genomic_DNA"/>
</dbReference>
<organism evidence="1 2">
    <name type="scientific">Halovulum marinum</name>
    <dbReference type="NCBI Taxonomy" id="2662447"/>
    <lineage>
        <taxon>Bacteria</taxon>
        <taxon>Pseudomonadati</taxon>
        <taxon>Pseudomonadota</taxon>
        <taxon>Alphaproteobacteria</taxon>
        <taxon>Rhodobacterales</taxon>
        <taxon>Paracoccaceae</taxon>
        <taxon>Halovulum</taxon>
    </lineage>
</organism>
<sequence length="283" mass="31124">MNLPFLGRDRGDGPEPVQVIGLLRFSYFGDGGFRGVPADPAAAAAYLFDDERLARRFHLFETLTVPTLAAQTDPDFTLVVLTSDALPGRHRDRLQAAVDRIPGARLCAQPPLPQWRAVRNAFNPARSRRPALTAQFRLDDDDALATDFVAELRRHAPQLEPLRRLTGAPGVALDFTRGLRLVWGAAGVETVAQNRRIHTSQGMALVTRDRGEKNIMGYPHHKIWQHIPMVSLNEPLMFLQSSHRDQDSGMAAGKPLTAIAPAEAAGLLRRRFGLDLRALAAPG</sequence>
<dbReference type="Pfam" id="PF11316">
    <property type="entry name" value="Rhamno_transf"/>
    <property type="match status" value="1"/>
</dbReference>
<reference evidence="1 2" key="1">
    <citation type="submission" date="2019-10" db="EMBL/GenBank/DDBJ databases">
        <title>Cognatihalovulum marinum gen. nov. sp. nov., a new member of the family Rhodobacteraceae isolated from deep seawater of the Northwest Indian Ocean.</title>
        <authorList>
            <person name="Ruan C."/>
            <person name="Wang J."/>
            <person name="Zheng X."/>
            <person name="Song L."/>
            <person name="Zhu Y."/>
            <person name="Huang Y."/>
            <person name="Lu Z."/>
            <person name="Du W."/>
            <person name="Huang L."/>
            <person name="Dai X."/>
        </authorList>
    </citation>
    <scope>NUCLEOTIDE SEQUENCE [LARGE SCALE GENOMIC DNA]</scope>
    <source>
        <strain evidence="1 2">2CG4</strain>
    </source>
</reference>
<evidence type="ECO:0008006" key="3">
    <source>
        <dbReference type="Google" id="ProtNLM"/>
    </source>
</evidence>
<evidence type="ECO:0000313" key="2">
    <source>
        <dbReference type="Proteomes" id="UP000474957"/>
    </source>
</evidence>
<comment type="caution">
    <text evidence="1">The sequence shown here is derived from an EMBL/GenBank/DDBJ whole genome shotgun (WGS) entry which is preliminary data.</text>
</comment>
<dbReference type="RefSeq" id="WP_154449397.1">
    <property type="nucleotide sequence ID" value="NZ_WIND01000031.1"/>
</dbReference>
<keyword evidence="2" id="KW-1185">Reference proteome</keyword>
<protein>
    <recommendedName>
        <fullName evidence="3">Rhamnosyltransferase</fullName>
    </recommendedName>
</protein>
<gene>
    <name evidence="1" type="ORF">GE300_20640</name>
</gene>
<dbReference type="Proteomes" id="UP000474957">
    <property type="component" value="Unassembled WGS sequence"/>
</dbReference>